<proteinExistence type="predicted"/>
<protein>
    <recommendedName>
        <fullName evidence="3">DUF5615 domain-containing protein</fullName>
    </recommendedName>
</protein>
<reference evidence="2" key="1">
    <citation type="journal article" date="2015" name="Genome Announc.">
        <title>Draft Genome Sequence of an Anaerobic Ammonium-Oxidizing Bacterium, "Candidatus Brocadia sinica".</title>
        <authorList>
            <person name="Oshiki M."/>
            <person name="Shinyako-Hata K."/>
            <person name="Satoh H."/>
            <person name="Okabe S."/>
        </authorList>
    </citation>
    <scope>NUCLEOTIDE SEQUENCE [LARGE SCALE GENOMIC DNA]</scope>
    <source>
        <strain evidence="2">JPN1</strain>
    </source>
</reference>
<name>A0ABQ0JW31_9BACT</name>
<evidence type="ECO:0000313" key="1">
    <source>
        <dbReference type="EMBL" id="GAN32883.1"/>
    </source>
</evidence>
<dbReference type="Proteomes" id="UP000032309">
    <property type="component" value="Unassembled WGS sequence"/>
</dbReference>
<keyword evidence="2" id="KW-1185">Reference proteome</keyword>
<evidence type="ECO:0008006" key="3">
    <source>
        <dbReference type="Google" id="ProtNLM"/>
    </source>
</evidence>
<organism evidence="1 2">
    <name type="scientific">Candidatus Brocadia sinica JPN1</name>
    <dbReference type="NCBI Taxonomy" id="1197129"/>
    <lineage>
        <taxon>Bacteria</taxon>
        <taxon>Pseudomonadati</taxon>
        <taxon>Planctomycetota</taxon>
        <taxon>Candidatus Brocadiia</taxon>
        <taxon>Candidatus Brocadiales</taxon>
        <taxon>Candidatus Brocadiaceae</taxon>
        <taxon>Candidatus Brocadia</taxon>
    </lineage>
</organism>
<sequence length="87" mass="9944">MILLSGDKDFGGLIEFGTLWGRGKVILLRAKLDKEMEILEGVRLLRQEAETRIERIIAEVWGEEILNETILNGKYSIFAVYLNTVFS</sequence>
<comment type="caution">
    <text evidence="1">The sequence shown here is derived from an EMBL/GenBank/DDBJ whole genome shotgun (WGS) entry which is preliminary data.</text>
</comment>
<dbReference type="EMBL" id="BAFN01000001">
    <property type="protein sequence ID" value="GAN32883.1"/>
    <property type="molecule type" value="Genomic_DNA"/>
</dbReference>
<accession>A0ABQ0JW31</accession>
<gene>
    <name evidence="1" type="ORF">BROSI_A1398</name>
</gene>
<evidence type="ECO:0000313" key="2">
    <source>
        <dbReference type="Proteomes" id="UP000032309"/>
    </source>
</evidence>